<evidence type="ECO:0000313" key="2">
    <source>
        <dbReference type="Proteomes" id="UP000188145"/>
    </source>
</evidence>
<proteinExistence type="predicted"/>
<name>A0A1Q2CTH1_9ACTN</name>
<accession>A0A1Q2CTH1</accession>
<evidence type="ECO:0000313" key="1">
    <source>
        <dbReference type="EMBL" id="AQP49335.1"/>
    </source>
</evidence>
<dbReference type="SUPFAM" id="SSF52540">
    <property type="entry name" value="P-loop containing nucleoside triphosphate hydrolases"/>
    <property type="match status" value="1"/>
</dbReference>
<dbReference type="Proteomes" id="UP000188145">
    <property type="component" value="Chromosome"/>
</dbReference>
<dbReference type="STRING" id="1332264.BW730_10990"/>
<dbReference type="InterPro" id="IPR052922">
    <property type="entry name" value="Cytidylate_Kinase-2"/>
</dbReference>
<reference evidence="2" key="1">
    <citation type="submission" date="2017-02" db="EMBL/GenBank/DDBJ databases">
        <title>Tessaracoccus aquaemaris sp. nov., isolated from the intestine of a Korean rockfish, Sebastes schlegelii, in a marine aquaculture pond.</title>
        <authorList>
            <person name="Tak E.J."/>
            <person name="Bae J.-W."/>
        </authorList>
    </citation>
    <scope>NUCLEOTIDE SEQUENCE [LARGE SCALE GENOMIC DNA]</scope>
    <source>
        <strain evidence="2">NSG39</strain>
    </source>
</reference>
<keyword evidence="2" id="KW-1185">Reference proteome</keyword>
<dbReference type="Gene3D" id="3.40.50.300">
    <property type="entry name" value="P-loop containing nucleotide triphosphate hydrolases"/>
    <property type="match status" value="1"/>
</dbReference>
<dbReference type="InterPro" id="IPR027417">
    <property type="entry name" value="P-loop_NTPase"/>
</dbReference>
<gene>
    <name evidence="1" type="ORF">BW730_10990</name>
</gene>
<dbReference type="PANTHER" id="PTHR37816:SF1">
    <property type="entry name" value="TOXIN"/>
    <property type="match status" value="1"/>
</dbReference>
<dbReference type="PANTHER" id="PTHR37816">
    <property type="entry name" value="YALI0E33011P"/>
    <property type="match status" value="1"/>
</dbReference>
<organism evidence="1 2">
    <name type="scientific">Tessaracoccus aquimaris</name>
    <dbReference type="NCBI Taxonomy" id="1332264"/>
    <lineage>
        <taxon>Bacteria</taxon>
        <taxon>Bacillati</taxon>
        <taxon>Actinomycetota</taxon>
        <taxon>Actinomycetes</taxon>
        <taxon>Propionibacteriales</taxon>
        <taxon>Propionibacteriaceae</taxon>
        <taxon>Tessaracoccus</taxon>
    </lineage>
</organism>
<dbReference type="OrthoDB" id="3199600at2"/>
<dbReference type="AlphaFoldDB" id="A0A1Q2CTH1"/>
<dbReference type="EMBL" id="CP019606">
    <property type="protein sequence ID" value="AQP49335.1"/>
    <property type="molecule type" value="Genomic_DNA"/>
</dbReference>
<sequence length="174" mass="20073">MAIAGVSGVGKTTLARRVAAIVAAPHTEIDSLYHGPNWVPRPEFLDDVRALVAADAWVTEFQYRVARPLIAERMDLLVWLDLPYWRVNFPRVVWRTLSRRVTGRPMWNGNTEGPLRRIFTDEDHIIRWSVTHRNRERDRLPRLVEAKGWTTVRLGSTRDVERWLAGPLRDAMAG</sequence>
<protein>
    <submittedName>
        <fullName evidence="1">AAA family ATPase</fullName>
    </submittedName>
</protein>
<dbReference type="KEGG" id="tes:BW730_10990"/>